<keyword evidence="1" id="KW-0812">Transmembrane</keyword>
<dbReference type="InterPro" id="IPR013424">
    <property type="entry name" value="Ice-binding_C"/>
</dbReference>
<comment type="caution">
    <text evidence="4">The sequence shown here is derived from an EMBL/GenBank/DDBJ whole genome shotgun (WGS) entry which is preliminary data.</text>
</comment>
<evidence type="ECO:0000256" key="1">
    <source>
        <dbReference type="SAM" id="Phobius"/>
    </source>
</evidence>
<reference evidence="4 5" key="1">
    <citation type="submission" date="2023-11" db="EMBL/GenBank/DDBJ databases">
        <title>Draft genome of Azohydromonas lata strain H1 (DSM1123), a polyhydroxyalkanoate producer.</title>
        <authorList>
            <person name="Traversa D."/>
            <person name="D'Addabbo P."/>
            <person name="Pazzani C."/>
            <person name="Manzari C."/>
            <person name="Chiara M."/>
            <person name="Scrascia M."/>
        </authorList>
    </citation>
    <scope>NUCLEOTIDE SEQUENCE [LARGE SCALE GENOMIC DNA]</scope>
    <source>
        <strain evidence="4 5">H1</strain>
    </source>
</reference>
<name>A0ABU5IHI3_9BURK</name>
<feature type="signal peptide" evidence="2">
    <location>
        <begin position="1"/>
        <end position="23"/>
    </location>
</feature>
<evidence type="ECO:0000259" key="3">
    <source>
        <dbReference type="Pfam" id="PF07589"/>
    </source>
</evidence>
<keyword evidence="1" id="KW-1133">Transmembrane helix</keyword>
<dbReference type="Pfam" id="PF07589">
    <property type="entry name" value="PEP-CTERM"/>
    <property type="match status" value="1"/>
</dbReference>
<keyword evidence="2" id="KW-0732">Signal</keyword>
<gene>
    <name evidence="4" type="ORF">SM757_18685</name>
</gene>
<evidence type="ECO:0000256" key="2">
    <source>
        <dbReference type="SAM" id="SignalP"/>
    </source>
</evidence>
<evidence type="ECO:0000313" key="4">
    <source>
        <dbReference type="EMBL" id="MDZ5458609.1"/>
    </source>
</evidence>
<organism evidence="4 5">
    <name type="scientific">Azohydromonas lata</name>
    <dbReference type="NCBI Taxonomy" id="45677"/>
    <lineage>
        <taxon>Bacteria</taxon>
        <taxon>Pseudomonadati</taxon>
        <taxon>Pseudomonadota</taxon>
        <taxon>Betaproteobacteria</taxon>
        <taxon>Burkholderiales</taxon>
        <taxon>Sphaerotilaceae</taxon>
        <taxon>Azohydromonas</taxon>
    </lineage>
</organism>
<feature type="chain" id="PRO_5045647536" evidence="2">
    <location>
        <begin position="24"/>
        <end position="304"/>
    </location>
</feature>
<feature type="transmembrane region" description="Helical" evidence="1">
    <location>
        <begin position="265"/>
        <end position="282"/>
    </location>
</feature>
<protein>
    <submittedName>
        <fullName evidence="4">PEP-CTERM sorting domain-containing protein</fullName>
    </submittedName>
</protein>
<sequence>MQQQFAVAALAILASSFSLPAHADISARARIDNFGYRLIDLRPGDGIAPAIRFSPEGGSQVGAGTFQAAEPYDLRDEETKRNGFGEFQTMAVSASLLGIANARSSMSGTFHSAPGDFDVVARGALRSSADENILRAFGAYAEPVNEAYGHYEVTSFTKVVFTGFVTVEARRTVANTASFLQLADAAVRIRYTGTPNEVGTKEVSVELVRGSDMSKTVKERQRIVFENTTGSAASGFIGIYVGAQGQVFEVPGIHKFAPATPVPEPASMVLMLCGLGVVTAVARHARRDGRHKSVNTPAGPACAV</sequence>
<dbReference type="EMBL" id="JAXOJX010000032">
    <property type="protein sequence ID" value="MDZ5458609.1"/>
    <property type="molecule type" value="Genomic_DNA"/>
</dbReference>
<feature type="domain" description="Ice-binding protein C-terminal" evidence="3">
    <location>
        <begin position="261"/>
        <end position="287"/>
    </location>
</feature>
<evidence type="ECO:0000313" key="5">
    <source>
        <dbReference type="Proteomes" id="UP001293718"/>
    </source>
</evidence>
<dbReference type="RefSeq" id="WP_322466646.1">
    <property type="nucleotide sequence ID" value="NZ_JAXOJX010000032.1"/>
</dbReference>
<keyword evidence="5" id="KW-1185">Reference proteome</keyword>
<proteinExistence type="predicted"/>
<keyword evidence="1" id="KW-0472">Membrane</keyword>
<dbReference type="Proteomes" id="UP001293718">
    <property type="component" value="Unassembled WGS sequence"/>
</dbReference>
<accession>A0ABU5IHI3</accession>